<gene>
    <name evidence="1" type="ORF">EJP69_28745</name>
</gene>
<evidence type="ECO:0000313" key="1">
    <source>
        <dbReference type="EMBL" id="RTQ30675.1"/>
    </source>
</evidence>
<dbReference type="GO" id="GO:0005506">
    <property type="term" value="F:iron ion binding"/>
    <property type="evidence" value="ECO:0007669"/>
    <property type="project" value="UniProtKB-ARBA"/>
</dbReference>
<dbReference type="SUPFAM" id="SSF51197">
    <property type="entry name" value="Clavaminate synthase-like"/>
    <property type="match status" value="1"/>
</dbReference>
<proteinExistence type="predicted"/>
<dbReference type="PANTHER" id="PTHR20883">
    <property type="entry name" value="PHYTANOYL-COA DIOXYGENASE DOMAIN CONTAINING 1"/>
    <property type="match status" value="1"/>
</dbReference>
<name>A0A431TDT4_9BURK</name>
<reference evidence="1 2" key="1">
    <citation type="submission" date="2018-12" db="EMBL/GenBank/DDBJ databases">
        <title>The genome of Variovorax gossypii DSM 100435.</title>
        <authorList>
            <person name="Gao J."/>
            <person name="Sun J."/>
        </authorList>
    </citation>
    <scope>NUCLEOTIDE SEQUENCE [LARGE SCALE GENOMIC DNA]</scope>
    <source>
        <strain evidence="1 2">DSM 100435</strain>
    </source>
</reference>
<evidence type="ECO:0000313" key="2">
    <source>
        <dbReference type="Proteomes" id="UP000267418"/>
    </source>
</evidence>
<keyword evidence="2" id="KW-1185">Reference proteome</keyword>
<dbReference type="RefSeq" id="WP_126473801.1">
    <property type="nucleotide sequence ID" value="NZ_RXOE01000012.1"/>
</dbReference>
<dbReference type="Proteomes" id="UP000267418">
    <property type="component" value="Unassembled WGS sequence"/>
</dbReference>
<comment type="caution">
    <text evidence="1">The sequence shown here is derived from an EMBL/GenBank/DDBJ whole genome shotgun (WGS) entry which is preliminary data.</text>
</comment>
<organism evidence="1 2">
    <name type="scientific">Variovorax gossypii</name>
    <dbReference type="NCBI Taxonomy" id="1679495"/>
    <lineage>
        <taxon>Bacteria</taxon>
        <taxon>Pseudomonadati</taxon>
        <taxon>Pseudomonadota</taxon>
        <taxon>Betaproteobacteria</taxon>
        <taxon>Burkholderiales</taxon>
        <taxon>Comamonadaceae</taxon>
        <taxon>Variovorax</taxon>
    </lineage>
</organism>
<dbReference type="GO" id="GO:0016706">
    <property type="term" value="F:2-oxoglutarate-dependent dioxygenase activity"/>
    <property type="evidence" value="ECO:0007669"/>
    <property type="project" value="UniProtKB-ARBA"/>
</dbReference>
<dbReference type="OrthoDB" id="9791262at2"/>
<dbReference type="InterPro" id="IPR008775">
    <property type="entry name" value="Phytyl_CoA_dOase-like"/>
</dbReference>
<dbReference type="Pfam" id="PF05721">
    <property type="entry name" value="PhyH"/>
    <property type="match status" value="1"/>
</dbReference>
<dbReference type="Gene3D" id="2.60.120.620">
    <property type="entry name" value="q2cbj1_9rhob like domain"/>
    <property type="match status" value="1"/>
</dbReference>
<protein>
    <recommendedName>
        <fullName evidence="3">Phytanoyl-CoA dioxygenase</fullName>
    </recommendedName>
</protein>
<dbReference type="PANTHER" id="PTHR20883:SF46">
    <property type="entry name" value="PHYTANOYL-COA HYDROXYLASE"/>
    <property type="match status" value="1"/>
</dbReference>
<dbReference type="EMBL" id="RXOE01000012">
    <property type="protein sequence ID" value="RTQ30675.1"/>
    <property type="molecule type" value="Genomic_DNA"/>
</dbReference>
<evidence type="ECO:0008006" key="3">
    <source>
        <dbReference type="Google" id="ProtNLM"/>
    </source>
</evidence>
<accession>A0A431TDT4</accession>
<sequence length="290" mass="30082">MTGAPAGSPPRAAATVTLSDARAEADFARDGYAVVGLLSPAELDRLQAAFAQHAVLHEGPFAASLLIPDAAARGAVHHAVQAVLAPALARVLAGYRSVFCGFAVKAPCTDGGEMPLHQDISFSRPEGRPAVSVWAPLVDVSGLNGCLVLVPGSHRVNTGARAPGSTPAADSLQAYAQAGLLRELPMRRGEAVVMDQRLLHASPGNRSQAVRAVATAVAVPAEEGLRYYHRSVVDGVALLEGFAVEDDFHLGHPLGSRPARGTRLGVAPERVDFIHPRTLAPRPGPACAVP</sequence>
<dbReference type="AlphaFoldDB" id="A0A431TDT4"/>